<keyword evidence="11" id="KW-1185">Reference proteome</keyword>
<comment type="similarity">
    <text evidence="1 5">Belongs to the metallo-dependent hydrolases superfamily. NagA family.</text>
</comment>
<evidence type="ECO:0000256" key="7">
    <source>
        <dbReference type="PIRSR" id="PIRSR038994-2"/>
    </source>
</evidence>
<feature type="binding site" evidence="8">
    <location>
        <position position="230"/>
    </location>
    <ligand>
        <name>Zn(2+)</name>
        <dbReference type="ChEBI" id="CHEBI:29105"/>
    </ligand>
</feature>
<evidence type="ECO:0000259" key="9">
    <source>
        <dbReference type="Pfam" id="PF01979"/>
    </source>
</evidence>
<dbReference type="PANTHER" id="PTHR11113">
    <property type="entry name" value="N-ACETYLGLUCOSAMINE-6-PHOSPHATE DEACETYLASE"/>
    <property type="match status" value="1"/>
</dbReference>
<dbReference type="PANTHER" id="PTHR11113:SF14">
    <property type="entry name" value="N-ACETYLGLUCOSAMINE-6-PHOSPHATE DEACETYLASE"/>
    <property type="match status" value="1"/>
</dbReference>
<dbReference type="InterPro" id="IPR003764">
    <property type="entry name" value="GlcNAc_6-P_deAcase"/>
</dbReference>
<evidence type="ECO:0000256" key="1">
    <source>
        <dbReference type="ARBA" id="ARBA00010716"/>
    </source>
</evidence>
<dbReference type="Proteomes" id="UP000321291">
    <property type="component" value="Chromosome"/>
</dbReference>
<feature type="binding site" evidence="7">
    <location>
        <begin position="233"/>
        <end position="234"/>
    </location>
    <ligand>
        <name>substrate</name>
    </ligand>
</feature>
<dbReference type="Gene3D" id="3.20.20.140">
    <property type="entry name" value="Metal-dependent hydrolases"/>
    <property type="match status" value="1"/>
</dbReference>
<dbReference type="Gene3D" id="2.30.40.10">
    <property type="entry name" value="Urease, subunit C, domain 1"/>
    <property type="match status" value="1"/>
</dbReference>
<organism evidence="10 11">
    <name type="scientific">Arachidicoccus ginsenosidivorans</name>
    <dbReference type="NCBI Taxonomy" id="496057"/>
    <lineage>
        <taxon>Bacteria</taxon>
        <taxon>Pseudomonadati</taxon>
        <taxon>Bacteroidota</taxon>
        <taxon>Chitinophagia</taxon>
        <taxon>Chitinophagales</taxon>
        <taxon>Chitinophagaceae</taxon>
        <taxon>Arachidicoccus</taxon>
    </lineage>
</organism>
<dbReference type="EC" id="3.5.1.25" evidence="10"/>
<dbReference type="InterPro" id="IPR011059">
    <property type="entry name" value="Metal-dep_hydrolase_composite"/>
</dbReference>
<feature type="binding site" evidence="8">
    <location>
        <position position="209"/>
    </location>
    <ligand>
        <name>Zn(2+)</name>
        <dbReference type="ChEBI" id="CHEBI:29105"/>
    </ligand>
</feature>
<feature type="binding site" evidence="7">
    <location>
        <position position="155"/>
    </location>
    <ligand>
        <name>substrate</name>
    </ligand>
</feature>
<dbReference type="InterPro" id="IPR032466">
    <property type="entry name" value="Metal_Hydrolase"/>
</dbReference>
<dbReference type="OrthoDB" id="9776488at2"/>
<dbReference type="SUPFAM" id="SSF51556">
    <property type="entry name" value="Metallo-dependent hydrolases"/>
    <property type="match status" value="1"/>
</dbReference>
<keyword evidence="3 5" id="KW-0378">Hydrolase</keyword>
<sequence>MRTLITNAQIYTGFEASDSIIENGALLIQSGKILKIYASDEGQPGYDHEDHDFDHTQIINLKGRRLGPALIDLQINGGYQQYFSKDPSASSLLDIATACKDFGTLHFLPTLISSPTEVIIQSLNAVQNFQADYPEAGVLGMHLEGPFFNPVKRGAHSASIVRRPTDKELELIVQEGKGIIKIMTLAPEMFSDDQIRYLMDQGILIAAGHSDMSYEQAMHYFDMGIHLVTHLYNAMSPFGSRSPGFTGAALERAGVWTPIILDGHHVHYGAARIAHQLKQQQLLLITDSSFLGRKVQDFVWADFNAKMIAGTYRNQEGNLAGAAISMVEALQNALRYLEVTEQEALAMATSRPARAINMDHEIGYIAGGYPARFCVFDAGFKNLEPLIVS</sequence>
<dbReference type="EMBL" id="CP042434">
    <property type="protein sequence ID" value="QEC74210.1"/>
    <property type="molecule type" value="Genomic_DNA"/>
</dbReference>
<reference evidence="10 11" key="1">
    <citation type="journal article" date="2017" name="Int. J. Syst. Evol. Microbiol.">
        <title>Arachidicoccus ginsenosidivorans sp. nov., with ginsenoside-converting activity isolated from ginseng cultivating soil.</title>
        <authorList>
            <person name="Siddiqi M.Z."/>
            <person name="Aslam Z."/>
            <person name="Im W.T."/>
        </authorList>
    </citation>
    <scope>NUCLEOTIDE SEQUENCE [LARGE SCALE GENOMIC DNA]</scope>
    <source>
        <strain evidence="10 11">Gsoil 809</strain>
    </source>
</reference>
<keyword evidence="4 5" id="KW-0119">Carbohydrate metabolism</keyword>
<evidence type="ECO:0000256" key="5">
    <source>
        <dbReference type="PIRNR" id="PIRNR038994"/>
    </source>
</evidence>
<evidence type="ECO:0000256" key="8">
    <source>
        <dbReference type="PIRSR" id="PIRSR038994-3"/>
    </source>
</evidence>
<proteinExistence type="inferred from homology"/>
<feature type="binding site" evidence="7">
    <location>
        <begin position="319"/>
        <end position="321"/>
    </location>
    <ligand>
        <name>substrate</name>
    </ligand>
</feature>
<protein>
    <submittedName>
        <fullName evidence="10">N-acetylglucosamine-6-phosphate deacetylase</fullName>
        <ecNumber evidence="10">3.5.1.25</ecNumber>
    </submittedName>
</protein>
<feature type="binding site" evidence="8">
    <location>
        <position position="144"/>
    </location>
    <ligand>
        <name>Zn(2+)</name>
        <dbReference type="ChEBI" id="CHEBI:29105"/>
    </ligand>
</feature>
<dbReference type="PIRSF" id="PIRSF038994">
    <property type="entry name" value="NagA"/>
    <property type="match status" value="1"/>
</dbReference>
<dbReference type="AlphaFoldDB" id="A0A5B8VRY3"/>
<evidence type="ECO:0000256" key="3">
    <source>
        <dbReference type="ARBA" id="ARBA00022801"/>
    </source>
</evidence>
<evidence type="ECO:0000313" key="11">
    <source>
        <dbReference type="Proteomes" id="UP000321291"/>
    </source>
</evidence>
<feature type="binding site" evidence="7">
    <location>
        <position position="265"/>
    </location>
    <ligand>
        <name>substrate</name>
    </ligand>
</feature>
<dbReference type="GO" id="GO:0006046">
    <property type="term" value="P:N-acetylglucosamine catabolic process"/>
    <property type="evidence" value="ECO:0007669"/>
    <property type="project" value="TreeGrafter"/>
</dbReference>
<name>A0A5B8VRY3_9BACT</name>
<evidence type="ECO:0000256" key="4">
    <source>
        <dbReference type="ARBA" id="ARBA00023277"/>
    </source>
</evidence>
<feature type="active site" description="Proton donor/acceptor" evidence="6">
    <location>
        <position position="287"/>
    </location>
</feature>
<evidence type="ECO:0000256" key="2">
    <source>
        <dbReference type="ARBA" id="ARBA00022723"/>
    </source>
</evidence>
<comment type="cofactor">
    <cofactor evidence="8">
        <name>a divalent metal cation</name>
        <dbReference type="ChEBI" id="CHEBI:60240"/>
    </cofactor>
    <text evidence="8">Binds 1 divalent metal cation per subunit.</text>
</comment>
<gene>
    <name evidence="10" type="primary">nagA</name>
    <name evidence="10" type="ORF">FSB73_06780</name>
</gene>
<dbReference type="GO" id="GO:0046872">
    <property type="term" value="F:metal ion binding"/>
    <property type="evidence" value="ECO:0007669"/>
    <property type="project" value="UniProtKB-KW"/>
</dbReference>
<dbReference type="InterPro" id="IPR006680">
    <property type="entry name" value="Amidohydro-rel"/>
</dbReference>
<dbReference type="GO" id="GO:0008448">
    <property type="term" value="F:N-acetylglucosamine-6-phosphate deacetylase activity"/>
    <property type="evidence" value="ECO:0007669"/>
    <property type="project" value="UniProtKB-EC"/>
</dbReference>
<keyword evidence="2 8" id="KW-0479">Metal-binding</keyword>
<evidence type="ECO:0000256" key="6">
    <source>
        <dbReference type="PIRSR" id="PIRSR038994-1"/>
    </source>
</evidence>
<dbReference type="NCBIfam" id="TIGR00221">
    <property type="entry name" value="nagA"/>
    <property type="match status" value="1"/>
</dbReference>
<dbReference type="SUPFAM" id="SSF51338">
    <property type="entry name" value="Composite domain of metallo-dependent hydrolases"/>
    <property type="match status" value="1"/>
</dbReference>
<dbReference type="KEGG" id="agi:FSB73_06780"/>
<feature type="binding site" evidence="7">
    <location>
        <position position="241"/>
    </location>
    <ligand>
        <name>substrate</name>
    </ligand>
</feature>
<dbReference type="Pfam" id="PF01979">
    <property type="entry name" value="Amidohydro_1"/>
    <property type="match status" value="1"/>
</dbReference>
<feature type="domain" description="Amidohydrolase-related" evidence="9">
    <location>
        <begin position="68"/>
        <end position="378"/>
    </location>
</feature>
<evidence type="ECO:0000313" key="10">
    <source>
        <dbReference type="EMBL" id="QEC74210.1"/>
    </source>
</evidence>
<accession>A0A5B8VRY3</accession>